<dbReference type="InterPro" id="IPR017900">
    <property type="entry name" value="4Fe4S_Fe_S_CS"/>
</dbReference>
<keyword evidence="5" id="KW-0411">Iron-sulfur</keyword>
<sequence>VGIVTAGAVYVALAFGKLAHIVAGPLNILFRPDRRCGVLRPMGDFEQLATFGAGDLPDLPWNQLLAFDACTNCGRCQDQCPAWASGKPLSPRKLIQDMRAYMEERAPQLLAVKPGETPPTPARSMVSDVAGEEALWHCTTCAACAKACPVFIEHIDTIIDMRRYLTLEQAKAPAAAQAALQNLEQRGHPWRGTTLSRTDWMAGLDVPMMAERPDAEYQGR</sequence>
<protein>
    <recommendedName>
        <fullName evidence="6">4Fe-4S ferredoxin-type domain-containing protein</fullName>
    </recommendedName>
</protein>
<evidence type="ECO:0000313" key="7">
    <source>
        <dbReference type="EMBL" id="GAG47111.1"/>
    </source>
</evidence>
<keyword evidence="1" id="KW-0004">4Fe-4S</keyword>
<feature type="domain" description="4Fe-4S ferredoxin-type" evidence="6">
    <location>
        <begin position="61"/>
        <end position="92"/>
    </location>
</feature>
<evidence type="ECO:0000259" key="6">
    <source>
        <dbReference type="PROSITE" id="PS51379"/>
    </source>
</evidence>
<feature type="non-terminal residue" evidence="7">
    <location>
        <position position="1"/>
    </location>
</feature>
<evidence type="ECO:0000256" key="5">
    <source>
        <dbReference type="ARBA" id="ARBA00023014"/>
    </source>
</evidence>
<evidence type="ECO:0000256" key="2">
    <source>
        <dbReference type="ARBA" id="ARBA00022723"/>
    </source>
</evidence>
<dbReference type="PROSITE" id="PS00198">
    <property type="entry name" value="4FE4S_FER_1"/>
    <property type="match status" value="2"/>
</dbReference>
<dbReference type="GO" id="GO:0051539">
    <property type="term" value="F:4 iron, 4 sulfur cluster binding"/>
    <property type="evidence" value="ECO:0007669"/>
    <property type="project" value="UniProtKB-KW"/>
</dbReference>
<keyword evidence="4" id="KW-0408">Iron</keyword>
<dbReference type="AlphaFoldDB" id="X0ZFJ1"/>
<dbReference type="InterPro" id="IPR051460">
    <property type="entry name" value="HdrC_iron-sulfur_subunit"/>
</dbReference>
<dbReference type="GO" id="GO:0046872">
    <property type="term" value="F:metal ion binding"/>
    <property type="evidence" value="ECO:0007669"/>
    <property type="project" value="UniProtKB-KW"/>
</dbReference>
<gene>
    <name evidence="7" type="ORF">S01H1_80358</name>
</gene>
<evidence type="ECO:0000256" key="1">
    <source>
        <dbReference type="ARBA" id="ARBA00022485"/>
    </source>
</evidence>
<evidence type="ECO:0000256" key="4">
    <source>
        <dbReference type="ARBA" id="ARBA00023004"/>
    </source>
</evidence>
<dbReference type="PANTHER" id="PTHR43255:SF1">
    <property type="entry name" value="IRON-SULFUR-BINDING OXIDOREDUCTASE FADF-RELATED"/>
    <property type="match status" value="1"/>
</dbReference>
<organism evidence="7">
    <name type="scientific">marine sediment metagenome</name>
    <dbReference type="NCBI Taxonomy" id="412755"/>
    <lineage>
        <taxon>unclassified sequences</taxon>
        <taxon>metagenomes</taxon>
        <taxon>ecological metagenomes</taxon>
    </lineage>
</organism>
<reference evidence="7" key="1">
    <citation type="journal article" date="2014" name="Front. Microbiol.">
        <title>High frequency of phylogenetically diverse reductive dehalogenase-homologous genes in deep subseafloor sedimentary metagenomes.</title>
        <authorList>
            <person name="Kawai M."/>
            <person name="Futagami T."/>
            <person name="Toyoda A."/>
            <person name="Takaki Y."/>
            <person name="Nishi S."/>
            <person name="Hori S."/>
            <person name="Arai W."/>
            <person name="Tsubouchi T."/>
            <person name="Morono Y."/>
            <person name="Uchiyama I."/>
            <person name="Ito T."/>
            <person name="Fujiyama A."/>
            <person name="Inagaki F."/>
            <person name="Takami H."/>
        </authorList>
    </citation>
    <scope>NUCLEOTIDE SEQUENCE</scope>
    <source>
        <strain evidence="7">Expedition CK06-06</strain>
    </source>
</reference>
<dbReference type="SUPFAM" id="SSF46548">
    <property type="entry name" value="alpha-helical ferredoxin"/>
    <property type="match status" value="1"/>
</dbReference>
<keyword evidence="2" id="KW-0479">Metal-binding</keyword>
<dbReference type="PANTHER" id="PTHR43255">
    <property type="entry name" value="IRON-SULFUR-BINDING OXIDOREDUCTASE FADF-RELATED-RELATED"/>
    <property type="match status" value="1"/>
</dbReference>
<dbReference type="PROSITE" id="PS51379">
    <property type="entry name" value="4FE4S_FER_2"/>
    <property type="match status" value="1"/>
</dbReference>
<proteinExistence type="predicted"/>
<dbReference type="Pfam" id="PF13187">
    <property type="entry name" value="Fer4_9"/>
    <property type="match status" value="1"/>
</dbReference>
<dbReference type="GO" id="GO:0005886">
    <property type="term" value="C:plasma membrane"/>
    <property type="evidence" value="ECO:0007669"/>
    <property type="project" value="TreeGrafter"/>
</dbReference>
<comment type="caution">
    <text evidence="7">The sequence shown here is derived from an EMBL/GenBank/DDBJ whole genome shotgun (WGS) entry which is preliminary data.</text>
</comment>
<dbReference type="InterPro" id="IPR009051">
    <property type="entry name" value="Helical_ferredxn"/>
</dbReference>
<accession>X0ZFJ1</accession>
<feature type="non-terminal residue" evidence="7">
    <location>
        <position position="220"/>
    </location>
</feature>
<dbReference type="EMBL" id="BARS01054259">
    <property type="protein sequence ID" value="GAG47111.1"/>
    <property type="molecule type" value="Genomic_DNA"/>
</dbReference>
<evidence type="ECO:0000256" key="3">
    <source>
        <dbReference type="ARBA" id="ARBA00023002"/>
    </source>
</evidence>
<dbReference type="Gene3D" id="1.10.1060.10">
    <property type="entry name" value="Alpha-helical ferredoxin"/>
    <property type="match status" value="1"/>
</dbReference>
<name>X0ZFJ1_9ZZZZ</name>
<keyword evidence="3" id="KW-0560">Oxidoreductase</keyword>
<dbReference type="InterPro" id="IPR017896">
    <property type="entry name" value="4Fe4S_Fe-S-bd"/>
</dbReference>
<dbReference type="GO" id="GO:0016491">
    <property type="term" value="F:oxidoreductase activity"/>
    <property type="evidence" value="ECO:0007669"/>
    <property type="project" value="UniProtKB-KW"/>
</dbReference>